<proteinExistence type="predicted"/>
<comment type="caution">
    <text evidence="1">The sequence shown here is derived from an EMBL/GenBank/DDBJ whole genome shotgun (WGS) entry which is preliminary data.</text>
</comment>
<keyword evidence="2" id="KW-1185">Reference proteome</keyword>
<dbReference type="EMBL" id="JBHUJD010000031">
    <property type="protein sequence ID" value="MFD2312168.1"/>
    <property type="molecule type" value="Genomic_DNA"/>
</dbReference>
<evidence type="ECO:0000313" key="1">
    <source>
        <dbReference type="EMBL" id="MFD2312168.1"/>
    </source>
</evidence>
<gene>
    <name evidence="1" type="ORF">ACFSKX_17240</name>
</gene>
<accession>A0ABW5EIV4</accession>
<evidence type="ECO:0000313" key="2">
    <source>
        <dbReference type="Proteomes" id="UP001597425"/>
    </source>
</evidence>
<name>A0ABW5EIV4_9GAMM</name>
<dbReference type="RefSeq" id="WP_265723361.1">
    <property type="nucleotide sequence ID" value="NZ_JAPIVK010000047.1"/>
</dbReference>
<protein>
    <submittedName>
        <fullName evidence="1">Uncharacterized protein</fullName>
    </submittedName>
</protein>
<organism evidence="1 2">
    <name type="scientific">Microbulbifer halophilus</name>
    <dbReference type="NCBI Taxonomy" id="453963"/>
    <lineage>
        <taxon>Bacteria</taxon>
        <taxon>Pseudomonadati</taxon>
        <taxon>Pseudomonadota</taxon>
        <taxon>Gammaproteobacteria</taxon>
        <taxon>Cellvibrionales</taxon>
        <taxon>Microbulbiferaceae</taxon>
        <taxon>Microbulbifer</taxon>
    </lineage>
</organism>
<sequence>MEDTDELLKTMSSLIRRASALSTDLANFICAESIPLGEVIGDWLDGRSSSNVNITHQETEQLIKQRQAATWVKAERRFACQELGVLTDWQTLEAKALTLSINIIMEKSPQLQKRKKEFVSE</sequence>
<reference evidence="2" key="1">
    <citation type="journal article" date="2019" name="Int. J. Syst. Evol. Microbiol.">
        <title>The Global Catalogue of Microorganisms (GCM) 10K type strain sequencing project: providing services to taxonomists for standard genome sequencing and annotation.</title>
        <authorList>
            <consortium name="The Broad Institute Genomics Platform"/>
            <consortium name="The Broad Institute Genome Sequencing Center for Infectious Disease"/>
            <person name="Wu L."/>
            <person name="Ma J."/>
        </authorList>
    </citation>
    <scope>NUCLEOTIDE SEQUENCE [LARGE SCALE GENOMIC DNA]</scope>
    <source>
        <strain evidence="2">KCTC 12848</strain>
    </source>
</reference>
<dbReference type="Proteomes" id="UP001597425">
    <property type="component" value="Unassembled WGS sequence"/>
</dbReference>